<evidence type="ECO:0000259" key="2">
    <source>
        <dbReference type="Pfam" id="PF02957"/>
    </source>
</evidence>
<feature type="compositionally biased region" description="Acidic residues" evidence="1">
    <location>
        <begin position="65"/>
        <end position="75"/>
    </location>
</feature>
<feature type="region of interest" description="Disordered" evidence="1">
    <location>
        <begin position="60"/>
        <end position="89"/>
    </location>
</feature>
<feature type="domain" description="Hepatitis TT virus Orf2/Gyrovirus Vp2 N-terminal" evidence="2">
    <location>
        <begin position="13"/>
        <end position="61"/>
    </location>
</feature>
<accession>A0A387J639</accession>
<dbReference type="Proteomes" id="UP000680338">
    <property type="component" value="Segment"/>
</dbReference>
<name>A0A387J639_9VIRU</name>
<proteinExistence type="predicted"/>
<reference evidence="3 4" key="1">
    <citation type="submission" date="2018-04" db="EMBL/GenBank/DDBJ databases">
        <title>Aseptic meningitis caused by Torque teno virus (TTV) in an early infant: a case report.</title>
        <authorList>
            <person name="Kuroda M."/>
            <person name="Sekizuka T."/>
            <person name="Hashino M."/>
            <person name="Ikuta Y."/>
            <person name="Nai E."/>
            <person name="Katori T."/>
            <person name="Oba K."/>
        </authorList>
    </citation>
    <scope>NUCLEOTIDE SEQUENCE [LARGE SCALE GENOMIC DNA]</scope>
    <source>
        <strain evidence="3 4">Human/Japan/KS025/2016</strain>
    </source>
</reference>
<evidence type="ECO:0000313" key="4">
    <source>
        <dbReference type="Proteomes" id="UP000680338"/>
    </source>
</evidence>
<dbReference type="InterPro" id="IPR004118">
    <property type="entry name" value="HEV_TT_vir_Orf2/Gyrovir_Vp2_N"/>
</dbReference>
<dbReference type="Pfam" id="PF02957">
    <property type="entry name" value="TT_ORF2-like"/>
    <property type="match status" value="1"/>
</dbReference>
<dbReference type="EMBL" id="LC381845">
    <property type="protein sequence ID" value="BBD88554.1"/>
    <property type="molecule type" value="Genomic_DNA"/>
</dbReference>
<protein>
    <recommendedName>
        <fullName evidence="2">Hepatitis TT virus Orf2/Gyrovirus Vp2 N-terminal domain-containing protein</fullName>
    </recommendedName>
</protein>
<keyword evidence="4" id="KW-1185">Reference proteome</keyword>
<evidence type="ECO:0000256" key="1">
    <source>
        <dbReference type="SAM" id="MobiDB-lite"/>
    </source>
</evidence>
<organism evidence="3 4">
    <name type="scientific">TTV-like mini virus</name>
    <dbReference type="NCBI Taxonomy" id="93678"/>
    <lineage>
        <taxon>Viruses</taxon>
        <taxon>Monodnaviria</taxon>
        <taxon>Shotokuvirae</taxon>
        <taxon>Commensaviricota</taxon>
        <taxon>Cardeaviricetes</taxon>
        <taxon>Sanitavirales</taxon>
        <taxon>Anelloviridae</taxon>
        <taxon>Betatorquevirus</taxon>
    </lineage>
</organism>
<gene>
    <name evidence="3" type="primary">gp1</name>
</gene>
<sequence length="89" mass="10222">MSTYLKPTLYSKRGLQNQWVNIIYQSHDLICGCNKPIDHLNDVINQQKCLHLDAIGTTTTGQNGDADDFPLDEGDLQQLFEKEEEEQKR</sequence>
<evidence type="ECO:0000313" key="3">
    <source>
        <dbReference type="EMBL" id="BBD88554.1"/>
    </source>
</evidence>